<protein>
    <submittedName>
        <fullName evidence="2">DUF5074 domain-containing protein</fullName>
    </submittedName>
</protein>
<feature type="domain" description="DUF4988" evidence="1">
    <location>
        <begin position="26"/>
        <end position="172"/>
    </location>
</feature>
<comment type="caution">
    <text evidence="2">The sequence shown here is derived from an EMBL/GenBank/DDBJ whole genome shotgun (WGS) entry which is preliminary data.</text>
</comment>
<dbReference type="Pfam" id="PF16378">
    <property type="entry name" value="DUF4988"/>
    <property type="match status" value="1"/>
</dbReference>
<dbReference type="Gene3D" id="2.130.10.10">
    <property type="entry name" value="YVTN repeat-like/Quinoprotein amine dehydrogenase"/>
    <property type="match status" value="1"/>
</dbReference>
<evidence type="ECO:0000313" key="2">
    <source>
        <dbReference type="EMBL" id="HIZ15925.1"/>
    </source>
</evidence>
<evidence type="ECO:0000259" key="1">
    <source>
        <dbReference type="Pfam" id="PF16378"/>
    </source>
</evidence>
<dbReference type="SUPFAM" id="SSF63829">
    <property type="entry name" value="Calcium-dependent phosphotriesterase"/>
    <property type="match status" value="1"/>
</dbReference>
<proteinExistence type="predicted"/>
<dbReference type="Pfam" id="PF16819">
    <property type="entry name" value="DUF5074"/>
    <property type="match status" value="1"/>
</dbReference>
<name>A0A9D2DFH1_9BACT</name>
<reference evidence="2" key="1">
    <citation type="journal article" date="2021" name="PeerJ">
        <title>Extensive microbial diversity within the chicken gut microbiome revealed by metagenomics and culture.</title>
        <authorList>
            <person name="Gilroy R."/>
            <person name="Ravi A."/>
            <person name="Getino M."/>
            <person name="Pursley I."/>
            <person name="Horton D.L."/>
            <person name="Alikhan N.F."/>
            <person name="Baker D."/>
            <person name="Gharbi K."/>
            <person name="Hall N."/>
            <person name="Watson M."/>
            <person name="Adriaenssens E.M."/>
            <person name="Foster-Nyarko E."/>
            <person name="Jarju S."/>
            <person name="Secka A."/>
            <person name="Antonio M."/>
            <person name="Oren A."/>
            <person name="Chaudhuri R.R."/>
            <person name="La Ragione R."/>
            <person name="Hildebrand F."/>
            <person name="Pallen M.J."/>
        </authorList>
    </citation>
    <scope>NUCLEOTIDE SEQUENCE</scope>
    <source>
        <strain evidence="2">ChiHjej11B10-19426</strain>
    </source>
</reference>
<dbReference type="InterPro" id="IPR015943">
    <property type="entry name" value="WD40/YVTN_repeat-like_dom_sf"/>
</dbReference>
<evidence type="ECO:0000313" key="3">
    <source>
        <dbReference type="Proteomes" id="UP000824014"/>
    </source>
</evidence>
<dbReference type="AlphaFoldDB" id="A0A9D2DFH1"/>
<organism evidence="2 3">
    <name type="scientific">Candidatus Tidjanibacter faecipullorum</name>
    <dbReference type="NCBI Taxonomy" id="2838766"/>
    <lineage>
        <taxon>Bacteria</taxon>
        <taxon>Pseudomonadati</taxon>
        <taxon>Bacteroidota</taxon>
        <taxon>Bacteroidia</taxon>
        <taxon>Bacteroidales</taxon>
        <taxon>Rikenellaceae</taxon>
        <taxon>Tidjanibacter</taxon>
    </lineage>
</organism>
<sequence>MKRIFTILCCVAVALGLTGCYDDSKLWNKVDDLDGRLTALEKTVKAMNSDIESMNTIIATLQQGGVITEIVSTADGYEMTISGRTEPLVIKNGKDGQNGQTGANGQDAPVIGVKQDTDGVYYWTITTDGQTDWLTDGSNKLPVSGKDGASGVTPVMGVDSEGYWTVDYGSGPERIPGNIQATGNGDSSFFQNVTEQEGSVIFTLANGTQLTLPIDRAVLAFAVTEDGLPVALRYGAQTTVSLTLEGMQYAEVLAAPAGWSASLDYKAATVTISAPAAYSAGTALDGKVSVIGLSNNGQTLMAVQEVYVVDYTHPEGAFVVMEGNMSNQNGTLCYIDQYGRFYEHVYEEANDGRSPGNVLQDMWIAGDRIVLLNQNGNSRGGDGQIAVCDAHTMKLQNAYNDLNFNADHAKSSLGCPQHLAVIGDKAFIQYVDEAMEYNSGIKTFDLKSGTLSSQDIAGTFGTFAEQGALKGRMWASRGQIVAALANALVFIDPATEQIVKRVDFPNRQVKGVAKGADGNFHVVLSGEFTGSPNSAGAPAGAQITGIDHDGQTVYLCELPEDASFSVATWQPSVNLCASFKEPYLYLATGSDFSMLALDRFNYETHTLEGDYITFSGYNSIYGYPGVHPTTGYIYVGQSIAYMTTRISVFNPASLSEPVQVYDFNEASPAGVDFAYRFSETFMAL</sequence>
<dbReference type="EMBL" id="DXCC01000032">
    <property type="protein sequence ID" value="HIZ15925.1"/>
    <property type="molecule type" value="Genomic_DNA"/>
</dbReference>
<dbReference type="InterPro" id="IPR031815">
    <property type="entry name" value="DUF5074"/>
</dbReference>
<reference evidence="2" key="2">
    <citation type="submission" date="2021-04" db="EMBL/GenBank/DDBJ databases">
        <authorList>
            <person name="Gilroy R."/>
        </authorList>
    </citation>
    <scope>NUCLEOTIDE SEQUENCE</scope>
    <source>
        <strain evidence="2">ChiHjej11B10-19426</strain>
    </source>
</reference>
<dbReference type="InterPro" id="IPR032149">
    <property type="entry name" value="DUF4988"/>
</dbReference>
<dbReference type="PROSITE" id="PS51257">
    <property type="entry name" value="PROKAR_LIPOPROTEIN"/>
    <property type="match status" value="1"/>
</dbReference>
<dbReference type="Proteomes" id="UP000824014">
    <property type="component" value="Unassembled WGS sequence"/>
</dbReference>
<accession>A0A9D2DFH1</accession>
<gene>
    <name evidence="2" type="ORF">H9816_08490</name>
</gene>